<dbReference type="PANTHER" id="PTHR24346">
    <property type="entry name" value="MAP/MICROTUBULE AFFINITY-REGULATING KINASE"/>
    <property type="match status" value="1"/>
</dbReference>
<dbReference type="InterPro" id="IPR017441">
    <property type="entry name" value="Protein_kinase_ATP_BS"/>
</dbReference>
<feature type="region of interest" description="Disordered" evidence="4">
    <location>
        <begin position="895"/>
        <end position="917"/>
    </location>
</feature>
<dbReference type="Proteomes" id="UP000747110">
    <property type="component" value="Unassembled WGS sequence"/>
</dbReference>
<evidence type="ECO:0000313" key="7">
    <source>
        <dbReference type="EMBL" id="GIL81969.1"/>
    </source>
</evidence>
<evidence type="ECO:0000313" key="8">
    <source>
        <dbReference type="EMBL" id="GIL95524.1"/>
    </source>
</evidence>
<feature type="region of interest" description="Disordered" evidence="4">
    <location>
        <begin position="1008"/>
        <end position="1027"/>
    </location>
</feature>
<keyword evidence="9" id="KW-1185">Reference proteome</keyword>
<evidence type="ECO:0000313" key="9">
    <source>
        <dbReference type="Proteomes" id="UP000747110"/>
    </source>
</evidence>
<feature type="compositionally biased region" description="Gly residues" evidence="4">
    <location>
        <begin position="178"/>
        <end position="188"/>
    </location>
</feature>
<keyword evidence="1 3" id="KW-0547">Nucleotide-binding</keyword>
<sequence>MKWLKFLRAARKRALEGGAETGDDGSPHKHSKRRSMQHERKERTSIEQWHEARKTRTSIDICTAFNVTTTERLSVCKAGITLLINRTYIVIKHLGSGSSGQVKLAFNLRSKKLVAIKAVRKGSYGGGGSHGMLGGRDARSYDGRSSHGSLGRGGGLTASHSVGLLTCGLGGSSCGSAGGGGNGGGGRGWRSITPSSLLRRSNSSGLGSSTVNGSSIGGRSPAASSPSPPPLRCYPGTQNISATGDAAAKSAAEAVCGPAEDFVREIAILKRLSHPNIVQLVEVIDDPASDCLLLVMGYVEGSTLQPQQLQLGRWRPVPEEVVWRYARDVLCGLEYLHCHGVVHGDLKPANFIQDSLTGVVRILDFGSAVLHGRVVGEEGLRGAHVPMSCTPGFRSPESLAAGYRPSFELDMWALGVCIYLWAFGELPFKGSAPFVVYENIRSAPLVIPTITRISTQLTDLMTRLLDKNPVTRMTVHEAVTHPWTTAQGLAPLRTPSPLVMAARLQLGMHLASAAATGSQIAFGSRAFIGAISDDPDQRKPESWLQGHMPLDDHQCTATATAAVSTAMTDNTSSLTLRQSAGSATGTGNAVPTPPLLSCSSSSANLSTSIADTAAAAADLLVDPVRRGGTPVPAAAASSAGRDGPMEPWTVAAAAAPPPHPAARDRPWRMSATTTPTVSSPARSLTGMAAMPHMSPTTVSPFAGWPMPRIAEGGSTGNTGSLGPGLAVAMAGGGSTGGRRNSSEVWELRRSVTDEELQAAISSCCDPTGSAAVLMESIFSEVIFPAKQQIICAGDPLDRIYLITAGEVEIYHDLMQDGPDAPCPHKPIIEGLSDPESELDDPGDFLNIRMPGSNVPQLERLSTGLLNFTAGGDRSNHGASHAAAALAAAFGSTGDGNVPSPGPSAPASASGYTPAPPQVASPCVAGTGTYGGSGMVRAASASRATLTGLGGGVATAAGGKGSGGREPSGSSVGLFSRGGTQTGHLIVAVKGPGDSLGFAGMLPGGSCSGGGGSGASAPPWTAGGGGAAPRQPVWSANVRARTQVTAFVASIESLHKLARAHPQVEQLLQQISVQQETDLAVAEAMRSLRLVGGAEARGAAVAPAITGAGASASASAGPPSAPAVVSASIGASGNAEETVTAVVPVAAGAATSVTHVGGAGSAGCGGVSSEGECESCGTAAMRGAELVAEGSPGDVLPQAMVSSVLEWHRRPNSNIVEQNIACRTWGPVVGGGGCIGTGGAGGPYDMVESNENVEGVEDVMMMSGEIL</sequence>
<dbReference type="SMART" id="SM00220">
    <property type="entry name" value="S_TKc"/>
    <property type="match status" value="1"/>
</dbReference>
<dbReference type="SUPFAM" id="SSF51206">
    <property type="entry name" value="cAMP-binding domain-like"/>
    <property type="match status" value="1"/>
</dbReference>
<feature type="region of interest" description="Disordered" evidence="4">
    <location>
        <begin position="178"/>
        <end position="238"/>
    </location>
</feature>
<accession>A0A8J4FPF2</accession>
<dbReference type="OrthoDB" id="68483at2759"/>
<feature type="binding site" evidence="3">
    <location>
        <position position="121"/>
    </location>
    <ligand>
        <name>ATP</name>
        <dbReference type="ChEBI" id="CHEBI:30616"/>
    </ligand>
</feature>
<dbReference type="InterPro" id="IPR014710">
    <property type="entry name" value="RmlC-like_jellyroll"/>
</dbReference>
<dbReference type="GO" id="GO:0005737">
    <property type="term" value="C:cytoplasm"/>
    <property type="evidence" value="ECO:0007669"/>
    <property type="project" value="TreeGrafter"/>
</dbReference>
<organism evidence="7 9">
    <name type="scientific">Volvox reticuliferus</name>
    <dbReference type="NCBI Taxonomy" id="1737510"/>
    <lineage>
        <taxon>Eukaryota</taxon>
        <taxon>Viridiplantae</taxon>
        <taxon>Chlorophyta</taxon>
        <taxon>core chlorophytes</taxon>
        <taxon>Chlorophyceae</taxon>
        <taxon>CS clade</taxon>
        <taxon>Chlamydomonadales</taxon>
        <taxon>Volvocaceae</taxon>
        <taxon>Volvox</taxon>
    </lineage>
</organism>
<dbReference type="Proteomes" id="UP000722791">
    <property type="component" value="Unassembled WGS sequence"/>
</dbReference>
<dbReference type="InterPro" id="IPR000595">
    <property type="entry name" value="cNMP-bd_dom"/>
</dbReference>
<dbReference type="Gene3D" id="2.60.120.10">
    <property type="entry name" value="Jelly Rolls"/>
    <property type="match status" value="1"/>
</dbReference>
<keyword evidence="2 3" id="KW-0067">ATP-binding</keyword>
<dbReference type="Gene3D" id="3.30.200.20">
    <property type="entry name" value="Phosphorylase Kinase, domain 1"/>
    <property type="match status" value="1"/>
</dbReference>
<evidence type="ECO:0000259" key="6">
    <source>
        <dbReference type="PROSITE" id="PS50042"/>
    </source>
</evidence>
<dbReference type="PROSITE" id="PS00107">
    <property type="entry name" value="PROTEIN_KINASE_ATP"/>
    <property type="match status" value="1"/>
</dbReference>
<gene>
    <name evidence="7" type="ORF">Vretifemale_10898</name>
    <name evidence="8" type="ORF">Vretimale_1523</name>
</gene>
<evidence type="ECO:0008006" key="10">
    <source>
        <dbReference type="Google" id="ProtNLM"/>
    </source>
</evidence>
<dbReference type="InterPro" id="IPR018490">
    <property type="entry name" value="cNMP-bd_dom_sf"/>
</dbReference>
<dbReference type="PROSITE" id="PS50011">
    <property type="entry name" value="PROTEIN_KINASE_DOM"/>
    <property type="match status" value="1"/>
</dbReference>
<dbReference type="InterPro" id="IPR000719">
    <property type="entry name" value="Prot_kinase_dom"/>
</dbReference>
<dbReference type="InterPro" id="IPR011009">
    <property type="entry name" value="Kinase-like_dom_sf"/>
</dbReference>
<dbReference type="EMBL" id="BNCP01000022">
    <property type="protein sequence ID" value="GIL81969.1"/>
    <property type="molecule type" value="Genomic_DNA"/>
</dbReference>
<feature type="region of interest" description="Disordered" evidence="4">
    <location>
        <begin position="824"/>
        <end position="851"/>
    </location>
</feature>
<feature type="region of interest" description="Disordered" evidence="4">
    <location>
        <begin position="16"/>
        <end position="46"/>
    </location>
</feature>
<evidence type="ECO:0000256" key="3">
    <source>
        <dbReference type="PROSITE-ProRule" id="PRU10141"/>
    </source>
</evidence>
<dbReference type="Pfam" id="PF00069">
    <property type="entry name" value="Pkinase"/>
    <property type="match status" value="1"/>
</dbReference>
<name>A0A8J4FPF2_9CHLO</name>
<comment type="caution">
    <text evidence="7">The sequence shown here is derived from an EMBL/GenBank/DDBJ whole genome shotgun (WGS) entry which is preliminary data.</text>
</comment>
<feature type="compositionally biased region" description="Acidic residues" evidence="4">
    <location>
        <begin position="832"/>
        <end position="842"/>
    </location>
</feature>
<dbReference type="SUPFAM" id="SSF56112">
    <property type="entry name" value="Protein kinase-like (PK-like)"/>
    <property type="match status" value="1"/>
</dbReference>
<feature type="compositionally biased region" description="Low complexity" evidence="4">
    <location>
        <begin position="195"/>
        <end position="225"/>
    </location>
</feature>
<evidence type="ECO:0000256" key="1">
    <source>
        <dbReference type="ARBA" id="ARBA00022741"/>
    </source>
</evidence>
<feature type="compositionally biased region" description="Basic and acidic residues" evidence="4">
    <location>
        <begin position="36"/>
        <end position="46"/>
    </location>
</feature>
<reference evidence="7" key="1">
    <citation type="journal article" date="2021" name="Proc. Natl. Acad. Sci. U.S.A.">
        <title>Three genomes in the algal genus Volvox reveal the fate of a haploid sex-determining region after a transition to homothallism.</title>
        <authorList>
            <person name="Yamamoto K."/>
            <person name="Hamaji T."/>
            <person name="Kawai-Toyooka H."/>
            <person name="Matsuzaki R."/>
            <person name="Takahashi F."/>
            <person name="Nishimura Y."/>
            <person name="Kawachi M."/>
            <person name="Noguchi H."/>
            <person name="Minakuchi Y."/>
            <person name="Umen J.G."/>
            <person name="Toyoda A."/>
            <person name="Nozaki H."/>
        </authorList>
    </citation>
    <scope>NUCLEOTIDE SEQUENCE</scope>
    <source>
        <strain evidence="8">NIES-3785</strain>
        <strain evidence="7">NIES-3786</strain>
    </source>
</reference>
<evidence type="ECO:0000256" key="4">
    <source>
        <dbReference type="SAM" id="MobiDB-lite"/>
    </source>
</evidence>
<dbReference type="EMBL" id="BNCQ01000002">
    <property type="protein sequence ID" value="GIL95524.1"/>
    <property type="molecule type" value="Genomic_DNA"/>
</dbReference>
<dbReference type="GO" id="GO:0005524">
    <property type="term" value="F:ATP binding"/>
    <property type="evidence" value="ECO:0007669"/>
    <property type="project" value="UniProtKB-UniRule"/>
</dbReference>
<protein>
    <recommendedName>
        <fullName evidence="10">cGMP-dependent protein kinase</fullName>
    </recommendedName>
</protein>
<proteinExistence type="predicted"/>
<dbReference type="AlphaFoldDB" id="A0A8J4FPF2"/>
<dbReference type="Gene3D" id="1.10.510.10">
    <property type="entry name" value="Transferase(Phosphotransferase) domain 1"/>
    <property type="match status" value="1"/>
</dbReference>
<feature type="domain" description="Protein kinase" evidence="5">
    <location>
        <begin position="88"/>
        <end position="484"/>
    </location>
</feature>
<feature type="domain" description="Cyclic nucleotide-binding" evidence="6">
    <location>
        <begin position="773"/>
        <end position="810"/>
    </location>
</feature>
<dbReference type="PANTHER" id="PTHR24346:SF77">
    <property type="entry name" value="SERINE THREONINE PROTEIN KINASE"/>
    <property type="match status" value="1"/>
</dbReference>
<dbReference type="GO" id="GO:0035556">
    <property type="term" value="P:intracellular signal transduction"/>
    <property type="evidence" value="ECO:0007669"/>
    <property type="project" value="TreeGrafter"/>
</dbReference>
<evidence type="ECO:0000259" key="5">
    <source>
        <dbReference type="PROSITE" id="PS50011"/>
    </source>
</evidence>
<dbReference type="GO" id="GO:0004674">
    <property type="term" value="F:protein serine/threonine kinase activity"/>
    <property type="evidence" value="ECO:0007669"/>
    <property type="project" value="TreeGrafter"/>
</dbReference>
<dbReference type="PROSITE" id="PS50042">
    <property type="entry name" value="CNMP_BINDING_3"/>
    <property type="match status" value="1"/>
</dbReference>
<evidence type="ECO:0000256" key="2">
    <source>
        <dbReference type="ARBA" id="ARBA00022840"/>
    </source>
</evidence>